<dbReference type="CDD" id="cd00067">
    <property type="entry name" value="GAL4"/>
    <property type="match status" value="1"/>
</dbReference>
<evidence type="ECO:0000256" key="1">
    <source>
        <dbReference type="ARBA" id="ARBA00023242"/>
    </source>
</evidence>
<dbReference type="AlphaFoldDB" id="A0A2S4PL89"/>
<name>A0A2S4PL89_9PEZI</name>
<evidence type="ECO:0000259" key="2">
    <source>
        <dbReference type="PROSITE" id="PS50048"/>
    </source>
</evidence>
<dbReference type="PANTHER" id="PTHR47784">
    <property type="entry name" value="STEROL UPTAKE CONTROL PROTEIN 2"/>
    <property type="match status" value="1"/>
</dbReference>
<protein>
    <recommendedName>
        <fullName evidence="2">Zn(2)-C6 fungal-type domain-containing protein</fullName>
    </recommendedName>
</protein>
<dbReference type="Gene3D" id="4.10.240.10">
    <property type="entry name" value="Zn(2)-C6 fungal-type DNA-binding domain"/>
    <property type="match status" value="1"/>
</dbReference>
<dbReference type="Pfam" id="PF11951">
    <property type="entry name" value="Fungal_trans_2"/>
    <property type="match status" value="1"/>
</dbReference>
<proteinExistence type="predicted"/>
<dbReference type="SUPFAM" id="SSF57701">
    <property type="entry name" value="Zn2/Cys6 DNA-binding domain"/>
    <property type="match status" value="1"/>
</dbReference>
<feature type="domain" description="Zn(2)-C6 fungal-type" evidence="2">
    <location>
        <begin position="36"/>
        <end position="66"/>
    </location>
</feature>
<dbReference type="PANTHER" id="PTHR47784:SF14">
    <property type="entry name" value="ZN(II)2CYS6 TRANSCRIPTION FACTOR (EUROFUNG)"/>
    <property type="match status" value="1"/>
</dbReference>
<dbReference type="PROSITE" id="PS00463">
    <property type="entry name" value="ZN2_CY6_FUNGAL_1"/>
    <property type="match status" value="1"/>
</dbReference>
<keyword evidence="1" id="KW-0539">Nucleus</keyword>
<dbReference type="Pfam" id="PF00172">
    <property type="entry name" value="Zn_clus"/>
    <property type="match status" value="1"/>
</dbReference>
<feature type="non-terminal residue" evidence="3">
    <location>
        <position position="450"/>
    </location>
</feature>
<dbReference type="EMBL" id="PEDP01002241">
    <property type="protein sequence ID" value="POS82806.1"/>
    <property type="molecule type" value="Genomic_DNA"/>
</dbReference>
<keyword evidence="4" id="KW-1185">Reference proteome</keyword>
<evidence type="ECO:0000313" key="4">
    <source>
        <dbReference type="Proteomes" id="UP000237438"/>
    </source>
</evidence>
<evidence type="ECO:0000313" key="3">
    <source>
        <dbReference type="EMBL" id="POS82806.1"/>
    </source>
</evidence>
<dbReference type="SMART" id="SM00066">
    <property type="entry name" value="GAL4"/>
    <property type="match status" value="1"/>
</dbReference>
<dbReference type="OrthoDB" id="4937900at2759"/>
<dbReference type="STRING" id="225359.A0A2S4PL89"/>
<accession>A0A2S4PL89</accession>
<dbReference type="PROSITE" id="PS50048">
    <property type="entry name" value="ZN2_CY6_FUNGAL_2"/>
    <property type="match status" value="1"/>
</dbReference>
<dbReference type="InterPro" id="IPR053157">
    <property type="entry name" value="Sterol_Uptake_Regulator"/>
</dbReference>
<organism evidence="3 4">
    <name type="scientific">Erysiphe pulchra</name>
    <dbReference type="NCBI Taxonomy" id="225359"/>
    <lineage>
        <taxon>Eukaryota</taxon>
        <taxon>Fungi</taxon>
        <taxon>Dikarya</taxon>
        <taxon>Ascomycota</taxon>
        <taxon>Pezizomycotina</taxon>
        <taxon>Leotiomycetes</taxon>
        <taxon>Erysiphales</taxon>
        <taxon>Erysiphaceae</taxon>
        <taxon>Erysiphe</taxon>
    </lineage>
</organism>
<sequence length="450" mass="51750">MVFDNSLLTMESVEQHLSGNVKLVKPRRSHCKSRNGCLHCKQRRVKCDERHPVCGPCTKRQLLCSFQDPKNQFTTRRFSETSSRQSISSIGSILEDFDVLEEFVPSPYGSVRAMEMKLLHYYSTETYKSLITIPIDKPTMRFHVPELAFVYPFLMDCIFTLTAQHLATVEKCRSKVWTRISLQYQSRTIEKFTRTLENIDTENCSAVALCSILINLISIASSTSAYENSFSEWLCELLNTRTLNYGIKSIVAKYRLQLTIGPLKEWFTHIFSNMLDEPEVPEPDYGHKYQLSPEQKSMYCDLLKSLGHLLNFLERNPMPKQGSYIMSCKMLLKSLSTQSRRGLAACAFSWPASIDIDALQPIESDIISRSLFLHYGVVLHLNNDKWYTHGAGQRMMKQMMWNIGDAPFEELNNIVMWTLIVARAWSHKERLALNLLEVPTSNLRIAVAEV</sequence>
<reference evidence="3 4" key="1">
    <citation type="submission" date="2017-10" db="EMBL/GenBank/DDBJ databases">
        <title>Development of genomic resources for the powdery mildew, Erysiphe pulchra.</title>
        <authorList>
            <person name="Wadl P.A."/>
            <person name="Mack B.M."/>
            <person name="Moore G."/>
            <person name="Beltz S.B."/>
        </authorList>
    </citation>
    <scope>NUCLEOTIDE SEQUENCE [LARGE SCALE GENOMIC DNA]</scope>
    <source>
        <strain evidence="3">Cflorida</strain>
    </source>
</reference>
<dbReference type="InterPro" id="IPR021858">
    <property type="entry name" value="Fun_TF"/>
</dbReference>
<gene>
    <name evidence="3" type="ORF">EPUL_005254</name>
</gene>
<dbReference type="InterPro" id="IPR036864">
    <property type="entry name" value="Zn2-C6_fun-type_DNA-bd_sf"/>
</dbReference>
<dbReference type="Proteomes" id="UP000237438">
    <property type="component" value="Unassembled WGS sequence"/>
</dbReference>
<comment type="caution">
    <text evidence="3">The sequence shown here is derived from an EMBL/GenBank/DDBJ whole genome shotgun (WGS) entry which is preliminary data.</text>
</comment>
<dbReference type="GO" id="GO:0008270">
    <property type="term" value="F:zinc ion binding"/>
    <property type="evidence" value="ECO:0007669"/>
    <property type="project" value="InterPro"/>
</dbReference>
<dbReference type="GO" id="GO:0001228">
    <property type="term" value="F:DNA-binding transcription activator activity, RNA polymerase II-specific"/>
    <property type="evidence" value="ECO:0007669"/>
    <property type="project" value="TreeGrafter"/>
</dbReference>
<dbReference type="InterPro" id="IPR001138">
    <property type="entry name" value="Zn2Cys6_DnaBD"/>
</dbReference>